<evidence type="ECO:0000256" key="7">
    <source>
        <dbReference type="ARBA" id="ARBA00023187"/>
    </source>
</evidence>
<dbReference type="STRING" id="51028.A0A0N4V7M2"/>
<evidence type="ECO:0000256" key="9">
    <source>
        <dbReference type="ARBA" id="ARBA00031864"/>
    </source>
</evidence>
<evidence type="ECO:0000259" key="11">
    <source>
        <dbReference type="Pfam" id="PF08648"/>
    </source>
</evidence>
<name>A0A0N4V7M2_ENTVE</name>
<feature type="compositionally biased region" description="Basic and acidic residues" evidence="10">
    <location>
        <begin position="28"/>
        <end position="53"/>
    </location>
</feature>
<feature type="compositionally biased region" description="Basic residues" evidence="10">
    <location>
        <begin position="14"/>
        <end position="25"/>
    </location>
</feature>
<dbReference type="GO" id="GO:0008380">
    <property type="term" value="P:RNA splicing"/>
    <property type="evidence" value="ECO:0007669"/>
    <property type="project" value="UniProtKB-KW"/>
</dbReference>
<accession>A0A0N4V7M2</accession>
<dbReference type="InterPro" id="IPR013957">
    <property type="entry name" value="SNRNP27"/>
</dbReference>
<feature type="domain" description="U4/U6.U5 small nuclear ribonucleoprotein 27kDa protein" evidence="11">
    <location>
        <begin position="113"/>
        <end position="165"/>
    </location>
</feature>
<dbReference type="AlphaFoldDB" id="A0A0N4V7M2"/>
<organism evidence="14">
    <name type="scientific">Enterobius vermicularis</name>
    <name type="common">Human pinworm</name>
    <dbReference type="NCBI Taxonomy" id="51028"/>
    <lineage>
        <taxon>Eukaryota</taxon>
        <taxon>Metazoa</taxon>
        <taxon>Ecdysozoa</taxon>
        <taxon>Nematoda</taxon>
        <taxon>Chromadorea</taxon>
        <taxon>Rhabditida</taxon>
        <taxon>Spirurina</taxon>
        <taxon>Oxyuridomorpha</taxon>
        <taxon>Oxyuroidea</taxon>
        <taxon>Oxyuridae</taxon>
        <taxon>Enterobius</taxon>
    </lineage>
</organism>
<proteinExistence type="inferred from homology"/>
<dbReference type="WBParaSite" id="EVEC_0000629101-mRNA-1">
    <property type="protein sequence ID" value="EVEC_0000629101-mRNA-1"/>
    <property type="gene ID" value="EVEC_0000629101"/>
</dbReference>
<evidence type="ECO:0000313" key="13">
    <source>
        <dbReference type="Proteomes" id="UP000274131"/>
    </source>
</evidence>
<dbReference type="GO" id="GO:0071011">
    <property type="term" value="C:precatalytic spliceosome"/>
    <property type="evidence" value="ECO:0007669"/>
    <property type="project" value="TreeGrafter"/>
</dbReference>
<evidence type="ECO:0000256" key="1">
    <source>
        <dbReference type="ARBA" id="ARBA00003632"/>
    </source>
</evidence>
<dbReference type="OrthoDB" id="21368at2759"/>
<feature type="compositionally biased region" description="Basic and acidic residues" evidence="10">
    <location>
        <begin position="1"/>
        <end position="13"/>
    </location>
</feature>
<dbReference type="EMBL" id="UXUI01008307">
    <property type="protein sequence ID" value="VDD91151.1"/>
    <property type="molecule type" value="Genomic_DNA"/>
</dbReference>
<feature type="compositionally biased region" description="Basic and acidic residues" evidence="10">
    <location>
        <begin position="62"/>
        <end position="94"/>
    </location>
</feature>
<dbReference type="PANTHER" id="PTHR31077:SF1">
    <property type="entry name" value="U4_U6.U5 SMALL NUCLEAR RIBONUCLEOPROTEIN 27 KDA PROTEIN"/>
    <property type="match status" value="1"/>
</dbReference>
<dbReference type="PANTHER" id="PTHR31077">
    <property type="entry name" value="U4/U6.U5 SMALL NUCLEAR RIBONUCLEOPROTEIN 27 KDA PROTEIN"/>
    <property type="match status" value="1"/>
</dbReference>
<gene>
    <name evidence="12" type="ORF">EVEC_LOCUS5902</name>
</gene>
<sequence>MARERSHSRERDREKRRRSRSRSLGRTRGTDREKERTRRRSQERYRSRSPLDRRRSRSRSRDRRDKARRKDSDEQSKRFHFKLTDRDDKRDEKKGKRSQQAETIDLDSLKNVDKEFTRLMGFTSFNTTKNKKVPGNHDGAVKINKPRRYRQYMNRKGGFNRPLDYVA</sequence>
<evidence type="ECO:0000256" key="5">
    <source>
        <dbReference type="ARBA" id="ARBA00014357"/>
    </source>
</evidence>
<keyword evidence="7" id="KW-0508">mRNA splicing</keyword>
<evidence type="ECO:0000256" key="3">
    <source>
        <dbReference type="ARBA" id="ARBA00008218"/>
    </source>
</evidence>
<reference evidence="14" key="1">
    <citation type="submission" date="2017-02" db="UniProtKB">
        <authorList>
            <consortium name="WormBaseParasite"/>
        </authorList>
    </citation>
    <scope>IDENTIFICATION</scope>
</reference>
<evidence type="ECO:0000256" key="8">
    <source>
        <dbReference type="ARBA" id="ARBA00023242"/>
    </source>
</evidence>
<evidence type="ECO:0000313" key="14">
    <source>
        <dbReference type="WBParaSite" id="EVEC_0000629101-mRNA-1"/>
    </source>
</evidence>
<dbReference type="Proteomes" id="UP000274131">
    <property type="component" value="Unassembled WGS sequence"/>
</dbReference>
<keyword evidence="13" id="KW-1185">Reference proteome</keyword>
<comment type="subunit">
    <text evidence="4">Part of a tri-snRNP complex.</text>
</comment>
<reference evidence="12 13" key="2">
    <citation type="submission" date="2018-10" db="EMBL/GenBank/DDBJ databases">
        <authorList>
            <consortium name="Pathogen Informatics"/>
        </authorList>
    </citation>
    <scope>NUCLEOTIDE SEQUENCE [LARGE SCALE GENOMIC DNA]</scope>
</reference>
<keyword evidence="6" id="KW-0507">mRNA processing</keyword>
<keyword evidence="8" id="KW-0539">Nucleus</keyword>
<comment type="subcellular location">
    <subcellularLocation>
        <location evidence="2">Nucleus</location>
    </subcellularLocation>
</comment>
<dbReference type="Pfam" id="PF08648">
    <property type="entry name" value="SNRNP27"/>
    <property type="match status" value="1"/>
</dbReference>
<evidence type="ECO:0000256" key="4">
    <source>
        <dbReference type="ARBA" id="ARBA00011825"/>
    </source>
</evidence>
<evidence type="ECO:0000256" key="6">
    <source>
        <dbReference type="ARBA" id="ARBA00022664"/>
    </source>
</evidence>
<dbReference type="GO" id="GO:0006397">
    <property type="term" value="P:mRNA processing"/>
    <property type="evidence" value="ECO:0007669"/>
    <property type="project" value="UniProtKB-KW"/>
</dbReference>
<feature type="region of interest" description="Disordered" evidence="10">
    <location>
        <begin position="1"/>
        <end position="102"/>
    </location>
</feature>
<evidence type="ECO:0000256" key="2">
    <source>
        <dbReference type="ARBA" id="ARBA00004123"/>
    </source>
</evidence>
<evidence type="ECO:0000313" key="12">
    <source>
        <dbReference type="EMBL" id="VDD91151.1"/>
    </source>
</evidence>
<comment type="function">
    <text evidence="1">May play a role in mRNA splicing.</text>
</comment>
<comment type="similarity">
    <text evidence="3">Belongs to the SNUT3 family.</text>
</comment>
<protein>
    <recommendedName>
        <fullName evidence="5">U4/U6.U5 small nuclear ribonucleoprotein 27 kDa protein</fullName>
    </recommendedName>
    <alternativeName>
        <fullName evidence="9">U4/U6.U5 tri-snRNP-associated protein 3</fullName>
    </alternativeName>
</protein>
<evidence type="ECO:0000256" key="10">
    <source>
        <dbReference type="SAM" id="MobiDB-lite"/>
    </source>
</evidence>